<evidence type="ECO:0000256" key="3">
    <source>
        <dbReference type="ARBA" id="ARBA00022630"/>
    </source>
</evidence>
<dbReference type="Gene3D" id="1.25.40.80">
    <property type="match status" value="1"/>
</dbReference>
<evidence type="ECO:0000256" key="4">
    <source>
        <dbReference type="ARBA" id="ARBA00022827"/>
    </source>
</evidence>
<evidence type="ECO:0000256" key="1">
    <source>
        <dbReference type="ARBA" id="ARBA00001932"/>
    </source>
</evidence>
<accession>A0ABN1KCM5</accession>
<dbReference type="InterPro" id="IPR018394">
    <property type="entry name" value="DNA_photolyase_1_CS_C"/>
</dbReference>
<dbReference type="Gene3D" id="1.10.579.10">
    <property type="entry name" value="DNA Cyclobutane Dipyrimidine Photolyase, subunit A, domain 3"/>
    <property type="match status" value="1"/>
</dbReference>
<comment type="cofactor">
    <cofactor evidence="1">
        <name>(6R)-5,10-methylene-5,6,7,8-tetrahydrofolate</name>
        <dbReference type="ChEBI" id="CHEBI:15636"/>
    </cofactor>
</comment>
<evidence type="ECO:0000313" key="9">
    <source>
        <dbReference type="Proteomes" id="UP001500185"/>
    </source>
</evidence>
<dbReference type="InterPro" id="IPR036134">
    <property type="entry name" value="Crypto/Photolyase_FAD-like_sf"/>
</dbReference>
<keyword evidence="5 6" id="KW-0157">Chromophore</keyword>
<dbReference type="PROSITE" id="PS00394">
    <property type="entry name" value="DNA_PHOTOLYASES_1_1"/>
    <property type="match status" value="1"/>
</dbReference>
<dbReference type="InterPro" id="IPR036155">
    <property type="entry name" value="Crypto/Photolyase_N_sf"/>
</dbReference>
<sequence length="446" mass="53392">MFRKVIQISNKMSDKIRVFWFRRDMRFEDNVGLYHALSGEFQVLPLFIFDKHILDELPKDDARITFIHDELQKMRSYLQEHHNSSIATYHDTPENAIKQLIEDFEVEAIYTNRDYEPYAQKRDAKIDALLAENGIEFHNFKDQVIFEKTEVEKNDGGMYLVFTPYMKQWKKEFKNIDFKTYPSEDFLDKTYKNTRLPNVSLSDIGFERSSIKVPKHNLDKTLLKDYEETRNIPSIEGTSRLSPYLRFGTIGYRKVIEKALSVKNETFLDELIWREFYKAILYHYPETQDRAFKPKYDRIEWRNNEEDFEKWKSGQTGYPIVDAGMRQLNETGWMHNRLRMVVGSFLCKHLLIDWRWGEAYFAKRLLDYEMSSNVGGWQWVAGSGVDAAPYFRVFNPYSQTDRFDKDKKFIKKWVPEFESDKYPEPMVEHKMARERCLETYKDAVKN</sequence>
<evidence type="ECO:0000256" key="2">
    <source>
        <dbReference type="ARBA" id="ARBA00001974"/>
    </source>
</evidence>
<evidence type="ECO:0000313" key="8">
    <source>
        <dbReference type="EMBL" id="GAA0762580.1"/>
    </source>
</evidence>
<feature type="domain" description="Photolyase/cryptochrome alpha/beta" evidence="7">
    <location>
        <begin position="15"/>
        <end position="145"/>
    </location>
</feature>
<dbReference type="InterPro" id="IPR014729">
    <property type="entry name" value="Rossmann-like_a/b/a_fold"/>
</dbReference>
<dbReference type="InterPro" id="IPR002081">
    <property type="entry name" value="Cryptochrome/DNA_photolyase_1"/>
</dbReference>
<comment type="caution">
    <text evidence="8">The sequence shown here is derived from an EMBL/GenBank/DDBJ whole genome shotgun (WGS) entry which is preliminary data.</text>
</comment>
<dbReference type="InterPro" id="IPR006050">
    <property type="entry name" value="DNA_photolyase_N"/>
</dbReference>
<evidence type="ECO:0000256" key="6">
    <source>
        <dbReference type="RuleBase" id="RU004182"/>
    </source>
</evidence>
<evidence type="ECO:0000256" key="5">
    <source>
        <dbReference type="ARBA" id="ARBA00022991"/>
    </source>
</evidence>
<dbReference type="PANTHER" id="PTHR11455:SF9">
    <property type="entry name" value="CRYPTOCHROME CIRCADIAN CLOCK 5 ISOFORM X1"/>
    <property type="match status" value="1"/>
</dbReference>
<dbReference type="Pfam" id="PF00875">
    <property type="entry name" value="DNA_photolyase"/>
    <property type="match status" value="1"/>
</dbReference>
<organism evidence="8 9">
    <name type="scientific">Psychroflexus lacisalsi</name>
    <dbReference type="NCBI Taxonomy" id="503928"/>
    <lineage>
        <taxon>Bacteria</taxon>
        <taxon>Pseudomonadati</taxon>
        <taxon>Bacteroidota</taxon>
        <taxon>Flavobacteriia</taxon>
        <taxon>Flavobacteriales</taxon>
        <taxon>Flavobacteriaceae</taxon>
        <taxon>Psychroflexus</taxon>
    </lineage>
</organism>
<keyword evidence="9" id="KW-1185">Reference proteome</keyword>
<dbReference type="SUPFAM" id="SSF52425">
    <property type="entry name" value="Cryptochrome/photolyase, N-terminal domain"/>
    <property type="match status" value="1"/>
</dbReference>
<name>A0ABN1KCM5_9FLAO</name>
<dbReference type="PANTHER" id="PTHR11455">
    <property type="entry name" value="CRYPTOCHROME"/>
    <property type="match status" value="1"/>
</dbReference>
<keyword evidence="3 6" id="KW-0285">Flavoprotein</keyword>
<protein>
    <submittedName>
        <fullName evidence="8">Deoxyribodipyrimidine photo-lyase</fullName>
    </submittedName>
</protein>
<keyword evidence="4 6" id="KW-0274">FAD</keyword>
<reference evidence="8 9" key="1">
    <citation type="journal article" date="2019" name="Int. J. Syst. Evol. Microbiol.">
        <title>The Global Catalogue of Microorganisms (GCM) 10K type strain sequencing project: providing services to taxonomists for standard genome sequencing and annotation.</title>
        <authorList>
            <consortium name="The Broad Institute Genomics Platform"/>
            <consortium name="The Broad Institute Genome Sequencing Center for Infectious Disease"/>
            <person name="Wu L."/>
            <person name="Ma J."/>
        </authorList>
    </citation>
    <scope>NUCLEOTIDE SEQUENCE [LARGE SCALE GENOMIC DNA]</scope>
    <source>
        <strain evidence="8 9">JCM 16231</strain>
    </source>
</reference>
<comment type="cofactor">
    <cofactor evidence="2">
        <name>FAD</name>
        <dbReference type="ChEBI" id="CHEBI:57692"/>
    </cofactor>
</comment>
<dbReference type="EMBL" id="BAAAGG010000022">
    <property type="protein sequence ID" value="GAA0762580.1"/>
    <property type="molecule type" value="Genomic_DNA"/>
</dbReference>
<dbReference type="PRINTS" id="PR00147">
    <property type="entry name" value="DNAPHOTLYASE"/>
</dbReference>
<dbReference type="Proteomes" id="UP001500185">
    <property type="component" value="Unassembled WGS sequence"/>
</dbReference>
<evidence type="ECO:0000259" key="7">
    <source>
        <dbReference type="PROSITE" id="PS51645"/>
    </source>
</evidence>
<dbReference type="PROSITE" id="PS51645">
    <property type="entry name" value="PHR_CRY_ALPHA_BETA"/>
    <property type="match status" value="1"/>
</dbReference>
<dbReference type="SUPFAM" id="SSF48173">
    <property type="entry name" value="Cryptochrome/photolyase FAD-binding domain"/>
    <property type="match status" value="1"/>
</dbReference>
<dbReference type="InterPro" id="IPR005101">
    <property type="entry name" value="Cryptochr/Photolyase_FAD-bd"/>
</dbReference>
<dbReference type="Pfam" id="PF03441">
    <property type="entry name" value="FAD_binding_7"/>
    <property type="match status" value="1"/>
</dbReference>
<gene>
    <name evidence="8" type="ORF">GCM10009433_23060</name>
</gene>
<comment type="similarity">
    <text evidence="6">Belongs to the DNA photolyase family.</text>
</comment>
<dbReference type="Gene3D" id="3.40.50.620">
    <property type="entry name" value="HUPs"/>
    <property type="match status" value="1"/>
</dbReference>
<proteinExistence type="inferred from homology"/>